<sequence>MKPPPSANLPPRPAFTAPPPPRTPAGNPLIPLSVKTGAPLSQKRKRKQPEPLPLAARIGPRTPAPPDELPPPPPSSPPPPPPPPAPPAPAAPAAPAPPQVPVRVPPRAIHPLNAHLTHLSNVQDTVHFLALPAFRDMLVPGAKPWLRTNWPVPPLPGKPPREKPHVLSFAIVFTIPEDGMSTSPSEESGAPDPSTPSTRIAAGAIVTKTLTDADFDLLDSLFLHPSAGISGEIPASPAPAVPVFTIMTGAGTESLTYTDRRWRSLKLVYDAVEMSCALGVGVWLSNGRRSVRCSADGASGSFGTRADGVRVEEKREEEAGCEAGEIVEHRTEAAGGPRRGLSTWTDGVYALMVGDAFWAMRK</sequence>
<feature type="region of interest" description="Disordered" evidence="1">
    <location>
        <begin position="178"/>
        <end position="198"/>
    </location>
</feature>
<proteinExistence type="predicted"/>
<feature type="compositionally biased region" description="Pro residues" evidence="1">
    <location>
        <begin position="62"/>
        <end position="104"/>
    </location>
</feature>
<protein>
    <submittedName>
        <fullName evidence="2">Uncharacterized protein</fullName>
    </submittedName>
</protein>
<evidence type="ECO:0000313" key="2">
    <source>
        <dbReference type="EMBL" id="KAL1410772.1"/>
    </source>
</evidence>
<feature type="compositionally biased region" description="Pro residues" evidence="1">
    <location>
        <begin position="1"/>
        <end position="23"/>
    </location>
</feature>
<evidence type="ECO:0000313" key="3">
    <source>
        <dbReference type="Proteomes" id="UP001565368"/>
    </source>
</evidence>
<feature type="region of interest" description="Disordered" evidence="1">
    <location>
        <begin position="1"/>
        <end position="105"/>
    </location>
</feature>
<organism evidence="2 3">
    <name type="scientific">Vanrija albida</name>
    <dbReference type="NCBI Taxonomy" id="181172"/>
    <lineage>
        <taxon>Eukaryota</taxon>
        <taxon>Fungi</taxon>
        <taxon>Dikarya</taxon>
        <taxon>Basidiomycota</taxon>
        <taxon>Agaricomycotina</taxon>
        <taxon>Tremellomycetes</taxon>
        <taxon>Trichosporonales</taxon>
        <taxon>Trichosporonaceae</taxon>
        <taxon>Vanrija</taxon>
    </lineage>
</organism>
<keyword evidence="3" id="KW-1185">Reference proteome</keyword>
<dbReference type="GeneID" id="95982757"/>
<dbReference type="Proteomes" id="UP001565368">
    <property type="component" value="Unassembled WGS sequence"/>
</dbReference>
<comment type="caution">
    <text evidence="2">The sequence shown here is derived from an EMBL/GenBank/DDBJ whole genome shotgun (WGS) entry which is preliminary data.</text>
</comment>
<evidence type="ECO:0000256" key="1">
    <source>
        <dbReference type="SAM" id="MobiDB-lite"/>
    </source>
</evidence>
<name>A0ABR3Q7Z4_9TREE</name>
<reference evidence="2 3" key="1">
    <citation type="submission" date="2023-08" db="EMBL/GenBank/DDBJ databases">
        <title>Annotated Genome Sequence of Vanrija albida AlHP1.</title>
        <authorList>
            <person name="Herzog R."/>
        </authorList>
    </citation>
    <scope>NUCLEOTIDE SEQUENCE [LARGE SCALE GENOMIC DNA]</scope>
    <source>
        <strain evidence="2 3">AlHP1</strain>
    </source>
</reference>
<dbReference type="RefSeq" id="XP_069210716.1">
    <property type="nucleotide sequence ID" value="XM_069350330.1"/>
</dbReference>
<gene>
    <name evidence="2" type="ORF">Q8F55_001714</name>
</gene>
<dbReference type="EMBL" id="JBBXJM010000002">
    <property type="protein sequence ID" value="KAL1410772.1"/>
    <property type="molecule type" value="Genomic_DNA"/>
</dbReference>
<accession>A0ABR3Q7Z4</accession>